<organism evidence="5 6">
    <name type="scientific">Sylvietta virens</name>
    <name type="common">Green crombec</name>
    <dbReference type="NCBI Taxonomy" id="208069"/>
    <lineage>
        <taxon>Eukaryota</taxon>
        <taxon>Metazoa</taxon>
        <taxon>Chordata</taxon>
        <taxon>Craniata</taxon>
        <taxon>Vertebrata</taxon>
        <taxon>Euteleostomi</taxon>
        <taxon>Archelosauria</taxon>
        <taxon>Archosauria</taxon>
        <taxon>Dinosauria</taxon>
        <taxon>Saurischia</taxon>
        <taxon>Theropoda</taxon>
        <taxon>Coelurosauria</taxon>
        <taxon>Aves</taxon>
        <taxon>Neognathae</taxon>
        <taxon>Neoaves</taxon>
        <taxon>Telluraves</taxon>
        <taxon>Australaves</taxon>
        <taxon>Passeriformes</taxon>
        <taxon>Sylvioidea</taxon>
        <taxon>Sylviidae</taxon>
        <taxon>Acrocephalinae</taxon>
        <taxon>Sylvietta</taxon>
    </lineage>
</organism>
<dbReference type="InterPro" id="IPR050694">
    <property type="entry name" value="LRRC14/PRAME"/>
</dbReference>
<gene>
    <name evidence="5" type="primary">Lrrc14_4</name>
    <name evidence="5" type="ORF">SYLVIR_R15705</name>
</gene>
<dbReference type="PANTHER" id="PTHR14224">
    <property type="entry name" value="SIMILAR TO PREFERENTIALLY EXPRESSED ANTIGEN IN MELANOMA-LIKE 3"/>
    <property type="match status" value="1"/>
</dbReference>
<evidence type="ECO:0000313" key="5">
    <source>
        <dbReference type="EMBL" id="NXK70744.1"/>
    </source>
</evidence>
<keyword evidence="4" id="KW-0677">Repeat</keyword>
<dbReference type="AlphaFoldDB" id="A0A7L0LNJ1"/>
<keyword evidence="6" id="KW-1185">Reference proteome</keyword>
<feature type="non-terminal residue" evidence="5">
    <location>
        <position position="96"/>
    </location>
</feature>
<keyword evidence="3" id="KW-0433">Leucine-rich repeat</keyword>
<evidence type="ECO:0000256" key="3">
    <source>
        <dbReference type="ARBA" id="ARBA00022614"/>
    </source>
</evidence>
<feature type="non-terminal residue" evidence="5">
    <location>
        <position position="1"/>
    </location>
</feature>
<comment type="subcellular location">
    <subcellularLocation>
        <location evidence="1">Cytoplasm</location>
    </subcellularLocation>
</comment>
<evidence type="ECO:0000256" key="2">
    <source>
        <dbReference type="ARBA" id="ARBA00022490"/>
    </source>
</evidence>
<proteinExistence type="predicted"/>
<dbReference type="EMBL" id="VXAN01001503">
    <property type="protein sequence ID" value="NXK70744.1"/>
    <property type="molecule type" value="Genomic_DNA"/>
</dbReference>
<dbReference type="PANTHER" id="PTHR14224:SF9">
    <property type="entry name" value="LEUCINE-RICH REPEAT-CONTAINING PROTEIN 14"/>
    <property type="match status" value="1"/>
</dbReference>
<name>A0A7L0LNJ1_9SYLV</name>
<reference evidence="5 6" key="1">
    <citation type="submission" date="2019-09" db="EMBL/GenBank/DDBJ databases">
        <title>Bird 10,000 Genomes (B10K) Project - Family phase.</title>
        <authorList>
            <person name="Zhang G."/>
        </authorList>
    </citation>
    <scope>NUCLEOTIDE SEQUENCE [LARGE SCALE GENOMIC DNA]</scope>
    <source>
        <strain evidence="5">B10K-DU-009-59</strain>
        <tissue evidence="5">Muscle</tissue>
    </source>
</reference>
<protein>
    <submittedName>
        <fullName evidence="5">LRC14 protein</fullName>
    </submittedName>
</protein>
<sequence length="96" mass="11302">MADSHLNVLLPTLRRCSRLRFLRLCGNPLSMAALKDLLQKTLKLPDLHLVVYPFPMDCYKPEQDPDGFTRSPWMGSCWQRRPWRFPSCWRILGELT</sequence>
<dbReference type="GO" id="GO:0005737">
    <property type="term" value="C:cytoplasm"/>
    <property type="evidence" value="ECO:0007669"/>
    <property type="project" value="UniProtKB-SubCell"/>
</dbReference>
<keyword evidence="2" id="KW-0963">Cytoplasm</keyword>
<accession>A0A7L0LNJ1</accession>
<evidence type="ECO:0000256" key="4">
    <source>
        <dbReference type="ARBA" id="ARBA00022737"/>
    </source>
</evidence>
<evidence type="ECO:0000313" key="6">
    <source>
        <dbReference type="Proteomes" id="UP000567822"/>
    </source>
</evidence>
<dbReference type="Proteomes" id="UP000567822">
    <property type="component" value="Unassembled WGS sequence"/>
</dbReference>
<comment type="caution">
    <text evidence="5">The sequence shown here is derived from an EMBL/GenBank/DDBJ whole genome shotgun (WGS) entry which is preliminary data.</text>
</comment>
<evidence type="ECO:0000256" key="1">
    <source>
        <dbReference type="ARBA" id="ARBA00004496"/>
    </source>
</evidence>